<dbReference type="InParanoid" id="H0EFC6"/>
<reference evidence="1 2" key="1">
    <citation type="journal article" date="2012" name="Eukaryot. Cell">
        <title>Genome sequence of the fungus Glarea lozoyensis: the first genome sequence of a species from the Helotiaceae family.</title>
        <authorList>
            <person name="Youssar L."/>
            <person name="Gruening B.A."/>
            <person name="Erxleben A."/>
            <person name="Guenther S."/>
            <person name="Huettel W."/>
        </authorList>
    </citation>
    <scope>NUCLEOTIDE SEQUENCE [LARGE SCALE GENOMIC DNA]</scope>
    <source>
        <strain evidence="2">ATCC 74030 / MF5533</strain>
    </source>
</reference>
<dbReference type="AlphaFoldDB" id="H0EFC6"/>
<dbReference type="EMBL" id="AGUE01000020">
    <property type="protein sequence ID" value="EHL02684.1"/>
    <property type="molecule type" value="Genomic_DNA"/>
</dbReference>
<comment type="caution">
    <text evidence="1">The sequence shown here is derived from an EMBL/GenBank/DDBJ whole genome shotgun (WGS) entry which is preliminary data.</text>
</comment>
<gene>
    <name evidence="1" type="ORF">M7I_1199</name>
</gene>
<proteinExistence type="predicted"/>
<dbReference type="Proteomes" id="UP000005446">
    <property type="component" value="Unassembled WGS sequence"/>
</dbReference>
<protein>
    <submittedName>
        <fullName evidence="1">Uncharacterized protein</fullName>
    </submittedName>
</protein>
<evidence type="ECO:0000313" key="1">
    <source>
        <dbReference type="EMBL" id="EHL02684.1"/>
    </source>
</evidence>
<dbReference type="HOGENOM" id="CLU_3320153_0_0_1"/>
<sequence length="39" mass="4443">MTDMIAWDNNAEKNLPVTSGKLQKRMEVRLSFACDISND</sequence>
<name>H0EFC6_GLAL7</name>
<evidence type="ECO:0000313" key="2">
    <source>
        <dbReference type="Proteomes" id="UP000005446"/>
    </source>
</evidence>
<keyword evidence="2" id="KW-1185">Reference proteome</keyword>
<accession>H0EFC6</accession>
<organism evidence="1 2">
    <name type="scientific">Glarea lozoyensis (strain ATCC 74030 / MF5533)</name>
    <dbReference type="NCBI Taxonomy" id="1104152"/>
    <lineage>
        <taxon>Eukaryota</taxon>
        <taxon>Fungi</taxon>
        <taxon>Dikarya</taxon>
        <taxon>Ascomycota</taxon>
        <taxon>Pezizomycotina</taxon>
        <taxon>Leotiomycetes</taxon>
        <taxon>Helotiales</taxon>
        <taxon>Helotiaceae</taxon>
        <taxon>Glarea</taxon>
    </lineage>
</organism>